<keyword evidence="3" id="KW-1185">Reference proteome</keyword>
<accession>A0ABP9Z2M8</accession>
<name>A0ABP9Z2M8_9FUNG</name>
<dbReference type="EMBL" id="BAABUK010000016">
    <property type="protein sequence ID" value="GAA5813353.1"/>
    <property type="molecule type" value="Genomic_DNA"/>
</dbReference>
<evidence type="ECO:0000313" key="2">
    <source>
        <dbReference type="EMBL" id="GAA5813353.1"/>
    </source>
</evidence>
<protein>
    <submittedName>
        <fullName evidence="2">Uncharacterized protein</fullName>
    </submittedName>
</protein>
<comment type="caution">
    <text evidence="2">The sequence shown here is derived from an EMBL/GenBank/DDBJ whole genome shotgun (WGS) entry which is preliminary data.</text>
</comment>
<reference evidence="2 3" key="1">
    <citation type="submission" date="2024-04" db="EMBL/GenBank/DDBJ databases">
        <title>genome sequences of Mucor flavus KT1a and Helicostylum pulchrum KT1b strains isolated from the surface of a dry-aged beef.</title>
        <authorList>
            <person name="Toyotome T."/>
            <person name="Hosono M."/>
            <person name="Torimaru M."/>
            <person name="Fukuda K."/>
            <person name="Mikami N."/>
        </authorList>
    </citation>
    <scope>NUCLEOTIDE SEQUENCE [LARGE SCALE GENOMIC DNA]</scope>
    <source>
        <strain evidence="2 3">KT1a</strain>
    </source>
</reference>
<feature type="region of interest" description="Disordered" evidence="1">
    <location>
        <begin position="56"/>
        <end position="76"/>
    </location>
</feature>
<dbReference type="Proteomes" id="UP001473302">
    <property type="component" value="Unassembled WGS sequence"/>
</dbReference>
<gene>
    <name evidence="2" type="ORF">MFLAVUS_006831</name>
</gene>
<organism evidence="2 3">
    <name type="scientific">Mucor flavus</name>
    <dbReference type="NCBI Taxonomy" id="439312"/>
    <lineage>
        <taxon>Eukaryota</taxon>
        <taxon>Fungi</taxon>
        <taxon>Fungi incertae sedis</taxon>
        <taxon>Mucoromycota</taxon>
        <taxon>Mucoromycotina</taxon>
        <taxon>Mucoromycetes</taxon>
        <taxon>Mucorales</taxon>
        <taxon>Mucorineae</taxon>
        <taxon>Mucoraceae</taxon>
        <taxon>Mucor</taxon>
    </lineage>
</organism>
<feature type="compositionally biased region" description="Polar residues" evidence="1">
    <location>
        <begin position="65"/>
        <end position="76"/>
    </location>
</feature>
<sequence length="151" mass="16593">MKVLETSPKALFFSCWETISFGIIHNLVGLRSEETIETSFSPTSTASAALPTASAAPASTTSSAQIGSSLSNDNETETTRSSASFINSTKLQLPLSRKKESLYYIWFHLLSTLIVSIDCKRCFTPTASSAIPRQFLSILDLVYRTRLIMEN</sequence>
<evidence type="ECO:0000313" key="3">
    <source>
        <dbReference type="Proteomes" id="UP001473302"/>
    </source>
</evidence>
<proteinExistence type="predicted"/>
<evidence type="ECO:0000256" key="1">
    <source>
        <dbReference type="SAM" id="MobiDB-lite"/>
    </source>
</evidence>